<dbReference type="RefSeq" id="WP_002368713.1">
    <property type="nucleotide sequence ID" value="NZ_CP039296.1"/>
</dbReference>
<proteinExistence type="predicted"/>
<feature type="domain" description="HTH cro/C1-type" evidence="1">
    <location>
        <begin position="24"/>
        <end position="66"/>
    </location>
</feature>
<dbReference type="InterPro" id="IPR010982">
    <property type="entry name" value="Lambda_DNA-bd_dom_sf"/>
</dbReference>
<dbReference type="InterPro" id="IPR001387">
    <property type="entry name" value="Cro/C1-type_HTH"/>
</dbReference>
<evidence type="ECO:0000259" key="1">
    <source>
        <dbReference type="PROSITE" id="PS50943"/>
    </source>
</evidence>
<name>A0AAX2KQI6_ENTFL</name>
<dbReference type="EMBL" id="UGIX01000001">
    <property type="protein sequence ID" value="STP65287.1"/>
    <property type="molecule type" value="Genomic_DNA"/>
</dbReference>
<dbReference type="CDD" id="cd00093">
    <property type="entry name" value="HTH_XRE"/>
    <property type="match status" value="1"/>
</dbReference>
<evidence type="ECO:0000313" key="2">
    <source>
        <dbReference type="EMBL" id="STP65287.1"/>
    </source>
</evidence>
<accession>A0AAX2KQI6</accession>
<protein>
    <submittedName>
        <fullName evidence="2">BetR domain</fullName>
    </submittedName>
</protein>
<dbReference type="Proteomes" id="UP000254396">
    <property type="component" value="Unassembled WGS sequence"/>
</dbReference>
<evidence type="ECO:0000313" key="3">
    <source>
        <dbReference type="Proteomes" id="UP000254396"/>
    </source>
</evidence>
<dbReference type="Pfam" id="PF08667">
    <property type="entry name" value="BetR"/>
    <property type="match status" value="1"/>
</dbReference>
<dbReference type="GO" id="GO:0003677">
    <property type="term" value="F:DNA binding"/>
    <property type="evidence" value="ECO:0007669"/>
    <property type="project" value="InterPro"/>
</dbReference>
<organism evidence="2 3">
    <name type="scientific">Enterococcus faecalis</name>
    <name type="common">Streptococcus faecalis</name>
    <dbReference type="NCBI Taxonomy" id="1351"/>
    <lineage>
        <taxon>Bacteria</taxon>
        <taxon>Bacillati</taxon>
        <taxon>Bacillota</taxon>
        <taxon>Bacilli</taxon>
        <taxon>Lactobacillales</taxon>
        <taxon>Enterococcaceae</taxon>
        <taxon>Enterococcus</taxon>
    </lineage>
</organism>
<comment type="caution">
    <text evidence="2">The sequence shown here is derived from an EMBL/GenBank/DDBJ whole genome shotgun (WGS) entry which is preliminary data.</text>
</comment>
<dbReference type="Gene3D" id="1.10.260.40">
    <property type="entry name" value="lambda repressor-like DNA-binding domains"/>
    <property type="match status" value="1"/>
</dbReference>
<reference evidence="2 3" key="1">
    <citation type="submission" date="2018-06" db="EMBL/GenBank/DDBJ databases">
        <authorList>
            <consortium name="Pathogen Informatics"/>
            <person name="Doyle S."/>
        </authorList>
    </citation>
    <scope>NUCLEOTIDE SEQUENCE [LARGE SCALE GENOMIC DNA]</scope>
    <source>
        <strain evidence="2 3">NCTC13379</strain>
    </source>
</reference>
<dbReference type="PROSITE" id="PS50943">
    <property type="entry name" value="HTH_CROC1"/>
    <property type="match status" value="1"/>
</dbReference>
<gene>
    <name evidence="2" type="ORF">NCTC13379_01542</name>
</gene>
<dbReference type="SUPFAM" id="SSF47413">
    <property type="entry name" value="lambda repressor-like DNA-binding domains"/>
    <property type="match status" value="1"/>
</dbReference>
<dbReference type="InterPro" id="IPR013975">
    <property type="entry name" value="Tscrpt_reg_BetR_N"/>
</dbReference>
<sequence length="128" mass="14073">MEKNMNAFNRNLHNLLTISGTDAAELAQTLNVELPEINRWLNGSAAPDVYQLQEIAKRFGMPYSYFFESEQSLPNVPKVAAWLGLSEETVETLLAMADTEPEDVMDALDDAIYAMATAVSAAGEVDTE</sequence>
<dbReference type="AlphaFoldDB" id="A0AAX2KQI6"/>